<dbReference type="InterPro" id="IPR001005">
    <property type="entry name" value="SANT/Myb"/>
</dbReference>
<dbReference type="Proteomes" id="UP001470230">
    <property type="component" value="Unassembled WGS sequence"/>
</dbReference>
<feature type="domain" description="Myb-like" evidence="2">
    <location>
        <begin position="71"/>
        <end position="122"/>
    </location>
</feature>
<dbReference type="InterPro" id="IPR009057">
    <property type="entry name" value="Homeodomain-like_sf"/>
</dbReference>
<dbReference type="InterPro" id="IPR017930">
    <property type="entry name" value="Myb_dom"/>
</dbReference>
<comment type="caution">
    <text evidence="4">The sequence shown here is derived from an EMBL/GenBank/DDBJ whole genome shotgun (WGS) entry which is preliminary data.</text>
</comment>
<dbReference type="PROSITE" id="PS50090">
    <property type="entry name" value="MYB_LIKE"/>
    <property type="match status" value="3"/>
</dbReference>
<dbReference type="SUPFAM" id="SSF46689">
    <property type="entry name" value="Homeodomain-like"/>
    <property type="match status" value="2"/>
</dbReference>
<evidence type="ECO:0000259" key="2">
    <source>
        <dbReference type="PROSITE" id="PS50090"/>
    </source>
</evidence>
<gene>
    <name evidence="4" type="ORF">M9Y10_000952</name>
</gene>
<feature type="region of interest" description="Disordered" evidence="1">
    <location>
        <begin position="1"/>
        <end position="26"/>
    </location>
</feature>
<dbReference type="Pfam" id="PF00249">
    <property type="entry name" value="Myb_DNA-binding"/>
    <property type="match status" value="3"/>
</dbReference>
<dbReference type="CDD" id="cd00167">
    <property type="entry name" value="SANT"/>
    <property type="match status" value="3"/>
</dbReference>
<reference evidence="4 5" key="1">
    <citation type="submission" date="2024-04" db="EMBL/GenBank/DDBJ databases">
        <title>Tritrichomonas musculus Genome.</title>
        <authorList>
            <person name="Alves-Ferreira E."/>
            <person name="Grigg M."/>
            <person name="Lorenzi H."/>
            <person name="Galac M."/>
        </authorList>
    </citation>
    <scope>NUCLEOTIDE SEQUENCE [LARGE SCALE GENOMIC DNA]</scope>
    <source>
        <strain evidence="4 5">EAF2021</strain>
    </source>
</reference>
<dbReference type="EMBL" id="JAPFFF010000001">
    <property type="protein sequence ID" value="KAK8898660.1"/>
    <property type="molecule type" value="Genomic_DNA"/>
</dbReference>
<protein>
    <recommendedName>
        <fullName evidence="6">Myb-like DNA-binding domain containing protein</fullName>
    </recommendedName>
</protein>
<sequence>MSTEKIDALAPTRARHKVSNKSKNTKWSSEEDSLLIQLMKEKPNSNWSEYVHYFPGKTGQQVAERWEKVLNPTLIKGSWTREEDETIIEFVKQYGTKNWTKLSTFLPGRIGKQCRERWRNHLDPDVNRNPWTDEEDNILIEMHDKIGNQWVKIAEYLPGRSDNSIKNRWNSTLKKRLECLRTGTPRKRRGRPSSHSQANPAPKSADDVPRPPKFEEIVSSIKVTSPVKAVTPGLASPFNCGSSMRSPFCLKSPFSMMMSPMKDSGFGPWSPSRNSNYDCLDPVGGFSPSLFSPSMGVLSSSMAQIMPMTPLMTGDSNENVPDATLNILSPMIKK</sequence>
<feature type="compositionally biased region" description="Basic residues" evidence="1">
    <location>
        <begin position="13"/>
        <end position="24"/>
    </location>
</feature>
<feature type="domain" description="Myb-like" evidence="2">
    <location>
        <begin position="123"/>
        <end position="173"/>
    </location>
</feature>
<dbReference type="SMART" id="SM00717">
    <property type="entry name" value="SANT"/>
    <property type="match status" value="3"/>
</dbReference>
<organism evidence="4 5">
    <name type="scientific">Tritrichomonas musculus</name>
    <dbReference type="NCBI Taxonomy" id="1915356"/>
    <lineage>
        <taxon>Eukaryota</taxon>
        <taxon>Metamonada</taxon>
        <taxon>Parabasalia</taxon>
        <taxon>Tritrichomonadida</taxon>
        <taxon>Tritrichomonadidae</taxon>
        <taxon>Tritrichomonas</taxon>
    </lineage>
</organism>
<feature type="domain" description="HTH myb-type" evidence="3">
    <location>
        <begin position="127"/>
        <end position="177"/>
    </location>
</feature>
<feature type="domain" description="HTH myb-type" evidence="3">
    <location>
        <begin position="71"/>
        <end position="126"/>
    </location>
</feature>
<keyword evidence="5" id="KW-1185">Reference proteome</keyword>
<proteinExistence type="predicted"/>
<dbReference type="PANTHER" id="PTHR45614:SF25">
    <property type="entry name" value="MYB PROTEIN"/>
    <property type="match status" value="1"/>
</dbReference>
<accession>A0ABR2L5M6</accession>
<evidence type="ECO:0000313" key="5">
    <source>
        <dbReference type="Proteomes" id="UP001470230"/>
    </source>
</evidence>
<dbReference type="InterPro" id="IPR050560">
    <property type="entry name" value="MYB_TF"/>
</dbReference>
<feature type="domain" description="Myb-like" evidence="2">
    <location>
        <begin position="19"/>
        <end position="70"/>
    </location>
</feature>
<feature type="region of interest" description="Disordered" evidence="1">
    <location>
        <begin position="176"/>
        <end position="211"/>
    </location>
</feature>
<feature type="domain" description="HTH myb-type" evidence="3">
    <location>
        <begin position="19"/>
        <end position="70"/>
    </location>
</feature>
<dbReference type="PROSITE" id="PS51294">
    <property type="entry name" value="HTH_MYB"/>
    <property type="match status" value="3"/>
</dbReference>
<dbReference type="Gene3D" id="1.10.10.60">
    <property type="entry name" value="Homeodomain-like"/>
    <property type="match status" value="3"/>
</dbReference>
<dbReference type="PANTHER" id="PTHR45614">
    <property type="entry name" value="MYB PROTEIN-RELATED"/>
    <property type="match status" value="1"/>
</dbReference>
<evidence type="ECO:0008006" key="6">
    <source>
        <dbReference type="Google" id="ProtNLM"/>
    </source>
</evidence>
<evidence type="ECO:0000259" key="3">
    <source>
        <dbReference type="PROSITE" id="PS51294"/>
    </source>
</evidence>
<name>A0ABR2L5M6_9EUKA</name>
<evidence type="ECO:0000256" key="1">
    <source>
        <dbReference type="SAM" id="MobiDB-lite"/>
    </source>
</evidence>
<evidence type="ECO:0000313" key="4">
    <source>
        <dbReference type="EMBL" id="KAK8898660.1"/>
    </source>
</evidence>